<comment type="caution">
    <text evidence="1">The sequence shown here is derived from an EMBL/GenBank/DDBJ whole genome shotgun (WGS) entry which is preliminary data.</text>
</comment>
<dbReference type="EMBL" id="JAUTDP010000004">
    <property type="protein sequence ID" value="KAK3399653.1"/>
    <property type="molecule type" value="Genomic_DNA"/>
</dbReference>
<organism evidence="1 2">
    <name type="scientific">Sordaria brevicollis</name>
    <dbReference type="NCBI Taxonomy" id="83679"/>
    <lineage>
        <taxon>Eukaryota</taxon>
        <taxon>Fungi</taxon>
        <taxon>Dikarya</taxon>
        <taxon>Ascomycota</taxon>
        <taxon>Pezizomycotina</taxon>
        <taxon>Sordariomycetes</taxon>
        <taxon>Sordariomycetidae</taxon>
        <taxon>Sordariales</taxon>
        <taxon>Sordariaceae</taxon>
        <taxon>Sordaria</taxon>
    </lineage>
</organism>
<accession>A0AAE0UD26</accession>
<proteinExistence type="predicted"/>
<name>A0AAE0UD26_SORBR</name>
<dbReference type="Proteomes" id="UP001281003">
    <property type="component" value="Unassembled WGS sequence"/>
</dbReference>
<protein>
    <submittedName>
        <fullName evidence="1">Uncharacterized protein</fullName>
    </submittedName>
</protein>
<evidence type="ECO:0000313" key="2">
    <source>
        <dbReference type="Proteomes" id="UP001281003"/>
    </source>
</evidence>
<gene>
    <name evidence="1" type="ORF">B0T20DRAFT_350660</name>
</gene>
<reference evidence="1" key="1">
    <citation type="journal article" date="2023" name="Mol. Phylogenet. Evol.">
        <title>Genome-scale phylogeny and comparative genomics of the fungal order Sordariales.</title>
        <authorList>
            <person name="Hensen N."/>
            <person name="Bonometti L."/>
            <person name="Westerberg I."/>
            <person name="Brannstrom I.O."/>
            <person name="Guillou S."/>
            <person name="Cros-Aarteil S."/>
            <person name="Calhoun S."/>
            <person name="Haridas S."/>
            <person name="Kuo A."/>
            <person name="Mondo S."/>
            <person name="Pangilinan J."/>
            <person name="Riley R."/>
            <person name="LaButti K."/>
            <person name="Andreopoulos B."/>
            <person name="Lipzen A."/>
            <person name="Chen C."/>
            <person name="Yan M."/>
            <person name="Daum C."/>
            <person name="Ng V."/>
            <person name="Clum A."/>
            <person name="Steindorff A."/>
            <person name="Ohm R.A."/>
            <person name="Martin F."/>
            <person name="Silar P."/>
            <person name="Natvig D.O."/>
            <person name="Lalanne C."/>
            <person name="Gautier V."/>
            <person name="Ament-Velasquez S.L."/>
            <person name="Kruys A."/>
            <person name="Hutchinson M.I."/>
            <person name="Powell A.J."/>
            <person name="Barry K."/>
            <person name="Miller A.N."/>
            <person name="Grigoriev I.V."/>
            <person name="Debuchy R."/>
            <person name="Gladieux P."/>
            <person name="Hiltunen Thoren M."/>
            <person name="Johannesson H."/>
        </authorList>
    </citation>
    <scope>NUCLEOTIDE SEQUENCE</scope>
    <source>
        <strain evidence="1">FGSC 1904</strain>
    </source>
</reference>
<keyword evidence="2" id="KW-1185">Reference proteome</keyword>
<sequence length="349" mass="39182">MADTTNDVHDGKKAIVDKDLIESRIDKALTKVQDLPQLLQRTSTTNTVLTGIWFKILEHIFDNLVEPDETFRDLDDFQFDMIPSHARPQHAEFIKLAYRWMVTMHCAGVAEQAFANLGQYKPSLKADVLAVVAPHEPFWLRKGALHTVTQHHDADDHVHHTNEQKIRYVRELLQAMTNMVGIADKPSHHHVLAVKAMSGAVLEEACWDVYINARDAQQGVTPVLPWTTNFCWGNYETFDDRWADIVDHFNENKSAVANLMQATYVQRYTSDPYKESQRKKGQKKNNDSRAVRYTAAVQAAQHLQAIQGAAAVPAFPATPAAGPSIQGPPQTIPLLEPTVESSMAPTFRG</sequence>
<evidence type="ECO:0000313" key="1">
    <source>
        <dbReference type="EMBL" id="KAK3399653.1"/>
    </source>
</evidence>
<reference evidence="1" key="2">
    <citation type="submission" date="2023-07" db="EMBL/GenBank/DDBJ databases">
        <authorList>
            <consortium name="Lawrence Berkeley National Laboratory"/>
            <person name="Haridas S."/>
            <person name="Hensen N."/>
            <person name="Bonometti L."/>
            <person name="Westerberg I."/>
            <person name="Brannstrom I.O."/>
            <person name="Guillou S."/>
            <person name="Cros-Aarteil S."/>
            <person name="Calhoun S."/>
            <person name="Kuo A."/>
            <person name="Mondo S."/>
            <person name="Pangilinan J."/>
            <person name="Riley R."/>
            <person name="LaButti K."/>
            <person name="Andreopoulos B."/>
            <person name="Lipzen A."/>
            <person name="Chen C."/>
            <person name="Yanf M."/>
            <person name="Daum C."/>
            <person name="Ng V."/>
            <person name="Clum A."/>
            <person name="Steindorff A."/>
            <person name="Ohm R."/>
            <person name="Martin F."/>
            <person name="Silar P."/>
            <person name="Natvig D."/>
            <person name="Lalanne C."/>
            <person name="Gautier V."/>
            <person name="Ament-velasquez S.L."/>
            <person name="Kruys A."/>
            <person name="Hutchinson M.I."/>
            <person name="Powell A.J."/>
            <person name="Barry K."/>
            <person name="Miller A.N."/>
            <person name="Grigoriev I.V."/>
            <person name="Debuchy R."/>
            <person name="Gladieux P."/>
            <person name="Thoren M.H."/>
            <person name="Johannesson H."/>
        </authorList>
    </citation>
    <scope>NUCLEOTIDE SEQUENCE</scope>
    <source>
        <strain evidence="1">FGSC 1904</strain>
    </source>
</reference>
<dbReference type="AlphaFoldDB" id="A0AAE0UD26"/>